<dbReference type="InterPro" id="IPR007219">
    <property type="entry name" value="XnlR_reg_dom"/>
</dbReference>
<dbReference type="OrthoDB" id="424974at2759"/>
<dbReference type="Gene3D" id="4.10.240.10">
    <property type="entry name" value="Zn(2)-C6 fungal-type DNA-binding domain"/>
    <property type="match status" value="1"/>
</dbReference>
<dbReference type="GO" id="GO:0000435">
    <property type="term" value="P:positive regulation of transcription from RNA polymerase II promoter by galactose"/>
    <property type="evidence" value="ECO:0007669"/>
    <property type="project" value="TreeGrafter"/>
</dbReference>
<dbReference type="CDD" id="cd00067">
    <property type="entry name" value="GAL4"/>
    <property type="match status" value="1"/>
</dbReference>
<dbReference type="SMART" id="SM00066">
    <property type="entry name" value="GAL4"/>
    <property type="match status" value="1"/>
</dbReference>
<dbReference type="InterPro" id="IPR036864">
    <property type="entry name" value="Zn2-C6_fun-type_DNA-bd_sf"/>
</dbReference>
<keyword evidence="5" id="KW-0539">Nucleus</keyword>
<evidence type="ECO:0000256" key="3">
    <source>
        <dbReference type="ARBA" id="ARBA00023125"/>
    </source>
</evidence>
<sequence length="743" mass="82902">MESQDQAAPPPQPVFHADDATPSDGQPPQKRQRVSQACGPCRDRKTRCDGRQPICRACETRGVANTCNFDYVRRQRRPRTSGVQGAPGSSQHAQPPFRGADSDRNHAAAQALSDLGHPRDDTHQQSIPRPPVTPISGLHPSAGTASAPPGASHYPPGWRTARADGLATLADGNDGSMYGPSSTVAFLRHVMPNQSGTATPVDRSLTDPDVKPRPSAPIPDRQLPRTEGLAVLPKRRLADNFLNCYWEFIHPLFPVLHRPSFLRKYEALWTDDEHEGSRGTDSEVEEATFTSSLNLVFAIGCKFSALVDVTQKSSVAEDFFQRARQFYAYDILDSTSISVVQMLVLTGVYLQSTQHARRCWNSVGLAIRMAQSLGLHVDQSFRQSTSQVEQQMRLRIWHTCIHLDRLLSMTFGRPSMIDKQIDVPIPALIDDEFLAERGIGKQADNVPCRLGLFVSSSPLLELLEEILKRFYRQSGFHKTPSSCAETADLVEPVLSLNRKLDDFAENVPQYLRIFTNTTTPGNEDHVQLQQQVLYSRFLYVRLLSLRPILLAATSRGYRPSTKFSLDDDVIRTCCGRCVTTACQLVDVIHDNIHTLYRSSGWHSVYFTFSAAMTLLASWKVNDLHSRLDGDHRESAWLRCLVILEHYEHQIHSAEQAIKILKSLKAQILQPSHMQAPAQRINTSLDPTLQLPPTVNGTTPAAASMYPAVNLDDADLFSTDNISDAWYGQQLVNLDWLEIPQLYG</sequence>
<feature type="domain" description="Zn(2)-C6 fungal-type" evidence="7">
    <location>
        <begin position="37"/>
        <end position="69"/>
    </location>
</feature>
<dbReference type="SUPFAM" id="SSF57701">
    <property type="entry name" value="Zn2/Cys6 DNA-binding domain"/>
    <property type="match status" value="1"/>
</dbReference>
<dbReference type="GO" id="GO:0000981">
    <property type="term" value="F:DNA-binding transcription factor activity, RNA polymerase II-specific"/>
    <property type="evidence" value="ECO:0007669"/>
    <property type="project" value="InterPro"/>
</dbReference>
<comment type="caution">
    <text evidence="8">The sequence shown here is derived from an EMBL/GenBank/DDBJ whole genome shotgun (WGS) entry which is preliminary data.</text>
</comment>
<evidence type="ECO:0000256" key="5">
    <source>
        <dbReference type="ARBA" id="ARBA00023242"/>
    </source>
</evidence>
<dbReference type="SMART" id="SM00906">
    <property type="entry name" value="Fungal_trans"/>
    <property type="match status" value="1"/>
</dbReference>
<proteinExistence type="predicted"/>
<feature type="region of interest" description="Disordered" evidence="6">
    <location>
        <begin position="1"/>
        <end position="48"/>
    </location>
</feature>
<evidence type="ECO:0000256" key="1">
    <source>
        <dbReference type="ARBA" id="ARBA00022723"/>
    </source>
</evidence>
<dbReference type="GO" id="GO:0006351">
    <property type="term" value="P:DNA-templated transcription"/>
    <property type="evidence" value="ECO:0007669"/>
    <property type="project" value="InterPro"/>
</dbReference>
<dbReference type="Pfam" id="PF04082">
    <property type="entry name" value="Fungal_trans"/>
    <property type="match status" value="1"/>
</dbReference>
<gene>
    <name evidence="8" type="ORF">CB0940_06261</name>
</gene>
<evidence type="ECO:0000259" key="7">
    <source>
        <dbReference type="PROSITE" id="PS50048"/>
    </source>
</evidence>
<evidence type="ECO:0000256" key="4">
    <source>
        <dbReference type="ARBA" id="ARBA00023163"/>
    </source>
</evidence>
<dbReference type="AlphaFoldDB" id="A0A2G5HYF0"/>
<dbReference type="PANTHER" id="PTHR47424">
    <property type="entry name" value="REGULATORY PROTEIN GAL4"/>
    <property type="match status" value="1"/>
</dbReference>
<protein>
    <submittedName>
        <fullName evidence="8">Putative transcriptional regulatory protein</fullName>
    </submittedName>
</protein>
<evidence type="ECO:0000256" key="2">
    <source>
        <dbReference type="ARBA" id="ARBA00023015"/>
    </source>
</evidence>
<reference evidence="8 9" key="1">
    <citation type="submission" date="2015-10" db="EMBL/GenBank/DDBJ databases">
        <title>The cercosporin biosynthetic gene cluster was horizontally transferred to several fungal lineages and shown to be expanded in Cercospora beticola based on microsynteny with recipient genomes.</title>
        <authorList>
            <person name="De Jonge R."/>
            <person name="Ebert M.K."/>
            <person name="Suttle J.C."/>
            <person name="Jurick Ii W.M."/>
            <person name="Secor G.A."/>
            <person name="Thomma B.P."/>
            <person name="Van De Peer Y."/>
            <person name="Bolton M.D."/>
        </authorList>
    </citation>
    <scope>NUCLEOTIDE SEQUENCE [LARGE SCALE GENOMIC DNA]</scope>
    <source>
        <strain evidence="8 9">09-40</strain>
    </source>
</reference>
<dbReference type="InterPro" id="IPR001138">
    <property type="entry name" value="Zn2Cys6_DnaBD"/>
</dbReference>
<keyword evidence="1" id="KW-0479">Metal-binding</keyword>
<dbReference type="PANTHER" id="PTHR47424:SF3">
    <property type="entry name" value="REGULATORY PROTEIN GAL4"/>
    <property type="match status" value="1"/>
</dbReference>
<evidence type="ECO:0000313" key="8">
    <source>
        <dbReference type="EMBL" id="PIA97556.1"/>
    </source>
</evidence>
<dbReference type="Proteomes" id="UP000230605">
    <property type="component" value="Chromosome 2"/>
</dbReference>
<feature type="compositionally biased region" description="Low complexity" evidence="6">
    <location>
        <begin position="140"/>
        <end position="152"/>
    </location>
</feature>
<keyword evidence="3" id="KW-0238">DNA-binding</keyword>
<dbReference type="EMBL" id="LKMD01000102">
    <property type="protein sequence ID" value="PIA97556.1"/>
    <property type="molecule type" value="Genomic_DNA"/>
</dbReference>
<dbReference type="Pfam" id="PF00172">
    <property type="entry name" value="Zn_clus"/>
    <property type="match status" value="1"/>
</dbReference>
<evidence type="ECO:0000313" key="9">
    <source>
        <dbReference type="Proteomes" id="UP000230605"/>
    </source>
</evidence>
<feature type="region of interest" description="Disordered" evidence="6">
    <location>
        <begin position="77"/>
        <end position="159"/>
    </location>
</feature>
<organism evidence="8 9">
    <name type="scientific">Cercospora beticola</name>
    <name type="common">Sugarbeet leaf spot fungus</name>
    <dbReference type="NCBI Taxonomy" id="122368"/>
    <lineage>
        <taxon>Eukaryota</taxon>
        <taxon>Fungi</taxon>
        <taxon>Dikarya</taxon>
        <taxon>Ascomycota</taxon>
        <taxon>Pezizomycotina</taxon>
        <taxon>Dothideomycetes</taxon>
        <taxon>Dothideomycetidae</taxon>
        <taxon>Mycosphaerellales</taxon>
        <taxon>Mycosphaerellaceae</taxon>
        <taxon>Cercospora</taxon>
    </lineage>
</organism>
<keyword evidence="2" id="KW-0805">Transcription regulation</keyword>
<feature type="region of interest" description="Disordered" evidence="6">
    <location>
        <begin position="194"/>
        <end position="222"/>
    </location>
</feature>
<evidence type="ECO:0000256" key="6">
    <source>
        <dbReference type="SAM" id="MobiDB-lite"/>
    </source>
</evidence>
<dbReference type="GO" id="GO:0000978">
    <property type="term" value="F:RNA polymerase II cis-regulatory region sequence-specific DNA binding"/>
    <property type="evidence" value="ECO:0007669"/>
    <property type="project" value="TreeGrafter"/>
</dbReference>
<dbReference type="PROSITE" id="PS00463">
    <property type="entry name" value="ZN2_CY6_FUNGAL_1"/>
    <property type="match status" value="1"/>
</dbReference>
<accession>A0A2G5HYF0</accession>
<dbReference type="GO" id="GO:0008270">
    <property type="term" value="F:zinc ion binding"/>
    <property type="evidence" value="ECO:0007669"/>
    <property type="project" value="InterPro"/>
</dbReference>
<dbReference type="GO" id="GO:0005634">
    <property type="term" value="C:nucleus"/>
    <property type="evidence" value="ECO:0007669"/>
    <property type="project" value="TreeGrafter"/>
</dbReference>
<dbReference type="CDD" id="cd12148">
    <property type="entry name" value="fungal_TF_MHR"/>
    <property type="match status" value="1"/>
</dbReference>
<dbReference type="InterPro" id="IPR051127">
    <property type="entry name" value="Fungal_SecMet_Regulators"/>
</dbReference>
<feature type="compositionally biased region" description="Polar residues" evidence="6">
    <location>
        <begin position="81"/>
        <end position="93"/>
    </location>
</feature>
<keyword evidence="4" id="KW-0804">Transcription</keyword>
<name>A0A2G5HYF0_CERBT</name>
<dbReference type="PROSITE" id="PS50048">
    <property type="entry name" value="ZN2_CY6_FUNGAL_2"/>
    <property type="match status" value="1"/>
</dbReference>